<dbReference type="GO" id="GO:0006796">
    <property type="term" value="P:phosphate-containing compound metabolic process"/>
    <property type="evidence" value="ECO:0007669"/>
    <property type="project" value="UniProtKB-ARBA"/>
</dbReference>
<dbReference type="Gene3D" id="3.40.1190.20">
    <property type="match status" value="1"/>
</dbReference>
<feature type="domain" description="Carbohydrate kinase PfkB" evidence="5">
    <location>
        <begin position="7"/>
        <end position="310"/>
    </location>
</feature>
<dbReference type="Proteomes" id="UP000825933">
    <property type="component" value="Unassembled WGS sequence"/>
</dbReference>
<proteinExistence type="inferred from homology"/>
<dbReference type="InterPro" id="IPR002173">
    <property type="entry name" value="Carboh/pur_kinase_PfkB_CS"/>
</dbReference>
<dbReference type="AlphaFoldDB" id="A0A8T5UZK9"/>
<gene>
    <name evidence="6" type="ORF">K8N75_11180</name>
</gene>
<dbReference type="PANTHER" id="PTHR10584:SF166">
    <property type="entry name" value="RIBOKINASE"/>
    <property type="match status" value="1"/>
</dbReference>
<comment type="caution">
    <text evidence="6">The sequence shown here is derived from an EMBL/GenBank/DDBJ whole genome shotgun (WGS) entry which is preliminary data.</text>
</comment>
<comment type="similarity">
    <text evidence="1 4">Belongs to the carbohydrate kinase PfkB family.</text>
</comment>
<keyword evidence="7" id="KW-1185">Reference proteome</keyword>
<dbReference type="PRINTS" id="PR00990">
    <property type="entry name" value="RIBOKINASE"/>
</dbReference>
<evidence type="ECO:0000259" key="5">
    <source>
        <dbReference type="Pfam" id="PF00294"/>
    </source>
</evidence>
<evidence type="ECO:0000256" key="2">
    <source>
        <dbReference type="ARBA" id="ARBA00022679"/>
    </source>
</evidence>
<evidence type="ECO:0000313" key="7">
    <source>
        <dbReference type="Proteomes" id="UP000825933"/>
    </source>
</evidence>
<dbReference type="InterPro" id="IPR002139">
    <property type="entry name" value="Ribo/fructo_kinase"/>
</dbReference>
<dbReference type="EMBL" id="JAIOUQ010000013">
    <property type="protein sequence ID" value="MBZ2166600.1"/>
    <property type="molecule type" value="Genomic_DNA"/>
</dbReference>
<evidence type="ECO:0000256" key="4">
    <source>
        <dbReference type="RuleBase" id="RU003704"/>
    </source>
</evidence>
<dbReference type="GO" id="GO:0016301">
    <property type="term" value="F:kinase activity"/>
    <property type="evidence" value="ECO:0007669"/>
    <property type="project" value="UniProtKB-KW"/>
</dbReference>
<dbReference type="RefSeq" id="WP_223792142.1">
    <property type="nucleotide sequence ID" value="NZ_JAIOUQ010000013.1"/>
</dbReference>
<evidence type="ECO:0000256" key="3">
    <source>
        <dbReference type="ARBA" id="ARBA00022777"/>
    </source>
</evidence>
<accession>A0A8T5UZK9</accession>
<sequence>MKLDAVGFGALNMDKLFRVNRIAYEDEESYITGSSESFGGSAANTVVGLSRLGMKTGFIGKVGPDREGSLLHNNLKNENIDIKGVILTENGRSGTVNGYVDSEGQRALYVDPGVNDCIGENEVDKDYVDSTKVLHITSFVGNFNEKSIDTQKNILNEISSKVCVSFDPGRLYIERGVEFLDKFFTHTDILLINQAELNLLTTGKIEYSRISTGMTETQLNTDKIQAEYGIEIVAVKMGDKGSFVSSGEESYFTDAFDVPCLDTTGAGDAFNAGFLHGFITGESLKQSAIEGNYVASRCITEHGATDGLPDIAKLENFINRNQIHFS</sequence>
<evidence type="ECO:0000256" key="1">
    <source>
        <dbReference type="ARBA" id="ARBA00010688"/>
    </source>
</evidence>
<dbReference type="PROSITE" id="PS00584">
    <property type="entry name" value="PFKB_KINASES_2"/>
    <property type="match status" value="1"/>
</dbReference>
<keyword evidence="3 4" id="KW-0418">Kinase</keyword>
<dbReference type="InterPro" id="IPR011611">
    <property type="entry name" value="PfkB_dom"/>
</dbReference>
<dbReference type="CDD" id="cd01942">
    <property type="entry name" value="ribokinase_group_A"/>
    <property type="match status" value="1"/>
</dbReference>
<reference evidence="7" key="1">
    <citation type="journal article" date="2022" name="Microbiol. Resour. Announc.">
        <title>Draft Genome Sequence of a Methanogenic Archaeon from West Spitsbergen Permafrost.</title>
        <authorList>
            <person name="Trubitsyn V."/>
            <person name="Rivkina E."/>
            <person name="Shcherbakova V."/>
        </authorList>
    </citation>
    <scope>NUCLEOTIDE SEQUENCE [LARGE SCALE GENOMIC DNA]</scope>
    <source>
        <strain evidence="7">VT</strain>
    </source>
</reference>
<name>A0A8T5UZK9_9EURY</name>
<protein>
    <submittedName>
        <fullName evidence="6">Carbohydrate kinase family protein</fullName>
    </submittedName>
</protein>
<keyword evidence="2 4" id="KW-0808">Transferase</keyword>
<dbReference type="PANTHER" id="PTHR10584">
    <property type="entry name" value="SUGAR KINASE"/>
    <property type="match status" value="1"/>
</dbReference>
<dbReference type="SUPFAM" id="SSF53613">
    <property type="entry name" value="Ribokinase-like"/>
    <property type="match status" value="1"/>
</dbReference>
<dbReference type="InterPro" id="IPR029056">
    <property type="entry name" value="Ribokinase-like"/>
</dbReference>
<evidence type="ECO:0000313" key="6">
    <source>
        <dbReference type="EMBL" id="MBZ2166600.1"/>
    </source>
</evidence>
<dbReference type="Pfam" id="PF00294">
    <property type="entry name" value="PfkB"/>
    <property type="match status" value="1"/>
</dbReference>
<organism evidence="6 7">
    <name type="scientific">Methanobacterium spitsbergense</name>
    <dbReference type="NCBI Taxonomy" id="2874285"/>
    <lineage>
        <taxon>Archaea</taxon>
        <taxon>Methanobacteriati</taxon>
        <taxon>Methanobacteriota</taxon>
        <taxon>Methanomada group</taxon>
        <taxon>Methanobacteria</taxon>
        <taxon>Methanobacteriales</taxon>
        <taxon>Methanobacteriaceae</taxon>
        <taxon>Methanobacterium</taxon>
    </lineage>
</organism>